<organism evidence="9 10">
    <name type="scientific">Aureobasidium subglaciale (strain EXF-2481)</name>
    <name type="common">Aureobasidium pullulans var. subglaciale</name>
    <dbReference type="NCBI Taxonomy" id="1043005"/>
    <lineage>
        <taxon>Eukaryota</taxon>
        <taxon>Fungi</taxon>
        <taxon>Dikarya</taxon>
        <taxon>Ascomycota</taxon>
        <taxon>Pezizomycotina</taxon>
        <taxon>Dothideomycetes</taxon>
        <taxon>Dothideomycetidae</taxon>
        <taxon>Dothideales</taxon>
        <taxon>Saccotheciaceae</taxon>
        <taxon>Aureobasidium</taxon>
    </lineage>
</organism>
<evidence type="ECO:0000256" key="2">
    <source>
        <dbReference type="ARBA" id="ARBA00022723"/>
    </source>
</evidence>
<evidence type="ECO:0000313" key="9">
    <source>
        <dbReference type="EMBL" id="KEQ94096.1"/>
    </source>
</evidence>
<dbReference type="GO" id="GO:0006351">
    <property type="term" value="P:DNA-templated transcription"/>
    <property type="evidence" value="ECO:0007669"/>
    <property type="project" value="InterPro"/>
</dbReference>
<evidence type="ECO:0000256" key="7">
    <source>
        <dbReference type="PROSITE-ProRule" id="PRU00042"/>
    </source>
</evidence>
<dbReference type="CDD" id="cd12148">
    <property type="entry name" value="fungal_TF_MHR"/>
    <property type="match status" value="1"/>
</dbReference>
<evidence type="ECO:0000313" key="10">
    <source>
        <dbReference type="Proteomes" id="UP000030641"/>
    </source>
</evidence>
<dbReference type="OrthoDB" id="654211at2759"/>
<evidence type="ECO:0000256" key="5">
    <source>
        <dbReference type="ARBA" id="ARBA00022833"/>
    </source>
</evidence>
<dbReference type="GeneID" id="25363933"/>
<dbReference type="AlphaFoldDB" id="A0A074Z547"/>
<protein>
    <recommendedName>
        <fullName evidence="8">C2H2-type domain-containing protein</fullName>
    </recommendedName>
</protein>
<evidence type="ECO:0000256" key="6">
    <source>
        <dbReference type="ARBA" id="ARBA00023242"/>
    </source>
</evidence>
<name>A0A074Z547_AURSE</name>
<dbReference type="RefSeq" id="XP_013342701.1">
    <property type="nucleotide sequence ID" value="XM_013487247.1"/>
</dbReference>
<dbReference type="HOGENOM" id="CLU_007784_1_0_1"/>
<dbReference type="InterPro" id="IPR036236">
    <property type="entry name" value="Znf_C2H2_sf"/>
</dbReference>
<evidence type="ECO:0000256" key="1">
    <source>
        <dbReference type="ARBA" id="ARBA00004123"/>
    </source>
</evidence>
<feature type="domain" description="C2H2-type" evidence="8">
    <location>
        <begin position="16"/>
        <end position="43"/>
    </location>
</feature>
<dbReference type="PANTHER" id="PTHR40626">
    <property type="entry name" value="MIP31509P"/>
    <property type="match status" value="1"/>
</dbReference>
<dbReference type="Gene3D" id="3.30.160.60">
    <property type="entry name" value="Classic Zinc Finger"/>
    <property type="match status" value="2"/>
</dbReference>
<dbReference type="GO" id="GO:0000981">
    <property type="term" value="F:DNA-binding transcription factor activity, RNA polymerase II-specific"/>
    <property type="evidence" value="ECO:0007669"/>
    <property type="project" value="InterPro"/>
</dbReference>
<keyword evidence="4 7" id="KW-0863">Zinc-finger</keyword>
<keyword evidence="5" id="KW-0862">Zinc</keyword>
<dbReference type="InterPro" id="IPR051059">
    <property type="entry name" value="VerF-like"/>
</dbReference>
<dbReference type="PANTHER" id="PTHR40626:SF10">
    <property type="entry name" value="C2H2-TYPE DOMAIN-CONTAINING PROTEIN"/>
    <property type="match status" value="1"/>
</dbReference>
<dbReference type="GO" id="GO:0000785">
    <property type="term" value="C:chromatin"/>
    <property type="evidence" value="ECO:0007669"/>
    <property type="project" value="TreeGrafter"/>
</dbReference>
<proteinExistence type="predicted"/>
<evidence type="ECO:0000256" key="3">
    <source>
        <dbReference type="ARBA" id="ARBA00022737"/>
    </source>
</evidence>
<gene>
    <name evidence="9" type="ORF">AUEXF2481DRAFT_292926</name>
</gene>
<accession>A0A074Z547</accession>
<dbReference type="STRING" id="1043005.A0A074Z547"/>
<keyword evidence="6" id="KW-0539">Nucleus</keyword>
<dbReference type="Pfam" id="PF04082">
    <property type="entry name" value="Fungal_trans"/>
    <property type="match status" value="1"/>
</dbReference>
<keyword evidence="3" id="KW-0677">Repeat</keyword>
<dbReference type="EMBL" id="KL584763">
    <property type="protein sequence ID" value="KEQ94096.1"/>
    <property type="molecule type" value="Genomic_DNA"/>
</dbReference>
<dbReference type="GO" id="GO:0005634">
    <property type="term" value="C:nucleus"/>
    <property type="evidence" value="ECO:0007669"/>
    <property type="project" value="UniProtKB-SubCell"/>
</dbReference>
<dbReference type="GO" id="GO:0008270">
    <property type="term" value="F:zinc ion binding"/>
    <property type="evidence" value="ECO:0007669"/>
    <property type="project" value="UniProtKB-KW"/>
</dbReference>
<dbReference type="SMART" id="SM00355">
    <property type="entry name" value="ZnF_C2H2"/>
    <property type="match status" value="2"/>
</dbReference>
<reference evidence="9 10" key="1">
    <citation type="journal article" date="2014" name="BMC Genomics">
        <title>Genome sequencing of four Aureobasidium pullulans varieties: biotechnological potential, stress tolerance, and description of new species.</title>
        <authorList>
            <person name="Gostin Ar C."/>
            <person name="Ohm R.A."/>
            <person name="Kogej T."/>
            <person name="Sonjak S."/>
            <person name="Turk M."/>
            <person name="Zajc J."/>
            <person name="Zalar P."/>
            <person name="Grube M."/>
            <person name="Sun H."/>
            <person name="Han J."/>
            <person name="Sharma A."/>
            <person name="Chiniquy J."/>
            <person name="Ngan C.Y."/>
            <person name="Lipzen A."/>
            <person name="Barry K."/>
            <person name="Grigoriev I.V."/>
            <person name="Gunde-Cimerman N."/>
        </authorList>
    </citation>
    <scope>NUCLEOTIDE SEQUENCE [LARGE SCALE GENOMIC DNA]</scope>
    <source>
        <strain evidence="9 10">EXF-2481</strain>
    </source>
</reference>
<evidence type="ECO:0000259" key="8">
    <source>
        <dbReference type="PROSITE" id="PS50157"/>
    </source>
</evidence>
<dbReference type="InterPro" id="IPR007219">
    <property type="entry name" value="XnlR_reg_dom"/>
</dbReference>
<dbReference type="OMA" id="WAFHETV"/>
<dbReference type="PROSITE" id="PS00028">
    <property type="entry name" value="ZINC_FINGER_C2H2_1"/>
    <property type="match status" value="1"/>
</dbReference>
<evidence type="ECO:0000256" key="4">
    <source>
        <dbReference type="ARBA" id="ARBA00022771"/>
    </source>
</evidence>
<dbReference type="InterPro" id="IPR013087">
    <property type="entry name" value="Znf_C2H2_type"/>
</dbReference>
<dbReference type="InParanoid" id="A0A074Z547"/>
<dbReference type="GO" id="GO:0000978">
    <property type="term" value="F:RNA polymerase II cis-regulatory region sequence-specific DNA binding"/>
    <property type="evidence" value="ECO:0007669"/>
    <property type="project" value="InterPro"/>
</dbReference>
<keyword evidence="10" id="KW-1185">Reference proteome</keyword>
<sequence>MSSNTSLRRTNPSKPFHCSFCNRGFARHEHLKRHITTHTNEKSYACFCGKAFARKDLLKRHEQNGKHLVTPPSDETPPAQSIQTECNGIEIESSTATPEHLGRGQMMMLDGHLPQQSAYPLPAYAGGSRAPDATDLFAPDADFTYSNDFGDFFNFIDTMGLNAGLDFLHDPEFNMHDPSFSGDGSLYSTAEALQKPSQSLNATAAVPPSHRIRPMEDDFDELGPVPCPWRVHEEQRASIAAALLPFQDKLTGFKLPSRLMLGRYVTAFFEDYRDHLPIIHPATSTPSQYYKYPGLFLALTAIGAVYRYENKTARELFRAGKEVVLASWQDEDTSRLDEQHLSDQWTKKLRNVQAALLLDKFAFCQCDLRSAKDTLTIQSLLAGYLRSSSSIATFSPGLGRDNWNEWVLHESFRRTQLATFFVLNMHTVFFNAPPMVLSSQLDVDLPCSTAEWMAPSACAWADVRSRSLDNVSFRDAFQALFSDSPAGKEVNYSPFANLVIVHALVQRVYLARQLHNNHHGALRDADMDEIGLALKQWTAIWKQAPESILDPLNPDGSNSLTSTAFLGLARIRLYSNYTYSMRFGSWDAKQIASSLFEDVLPARSSNMTLALLHSVHALNLLVKFGIRYISRIMFVRWDSQNLFYYLEAAVFLSKWLEELANTHHANHAAEAELKVVGIVVRIVEEVAASLEPFESLGHIYTLNDLDHGDLPAMLHVLSSQLARSWAYVFNTSGSPWPIVRFLGSIIDHYAGMLEKQNMLRRTASSTADQGMYRGS</sequence>
<feature type="domain" description="C2H2-type" evidence="8">
    <location>
        <begin position="44"/>
        <end position="72"/>
    </location>
</feature>
<comment type="subcellular location">
    <subcellularLocation>
        <location evidence="1">Nucleus</location>
    </subcellularLocation>
</comment>
<keyword evidence="2" id="KW-0479">Metal-binding</keyword>
<dbReference type="Proteomes" id="UP000030641">
    <property type="component" value="Unassembled WGS sequence"/>
</dbReference>
<dbReference type="PROSITE" id="PS50157">
    <property type="entry name" value="ZINC_FINGER_C2H2_2"/>
    <property type="match status" value="2"/>
</dbReference>
<dbReference type="SUPFAM" id="SSF57667">
    <property type="entry name" value="beta-beta-alpha zinc fingers"/>
    <property type="match status" value="1"/>
</dbReference>